<dbReference type="RefSeq" id="WP_386670628.1">
    <property type="nucleotide sequence ID" value="NZ_JBHLTG010000004.1"/>
</dbReference>
<evidence type="ECO:0000256" key="1">
    <source>
        <dbReference type="ARBA" id="ARBA00022630"/>
    </source>
</evidence>
<sequence length="153" mass="16982">MHPSSPSTDQIGRMLSSLTGGATGDLFRDAVMSARDGIVIATVAPGVREHPITFANPGFERLTGYNQAEILGRDCRFLQLDDRDQPEVQIIRDAIHAGRDCLVTLRNYRKDGSMFWNELSLAPMRGPDGRVWRYVGIQKDVTARMQDGQHPTG</sequence>
<evidence type="ECO:0000313" key="7">
    <source>
        <dbReference type="Proteomes" id="UP001589896"/>
    </source>
</evidence>
<comment type="caution">
    <text evidence="6">The sequence shown here is derived from an EMBL/GenBank/DDBJ whole genome shotgun (WGS) entry which is preliminary data.</text>
</comment>
<keyword evidence="7" id="KW-1185">Reference proteome</keyword>
<evidence type="ECO:0000313" key="6">
    <source>
        <dbReference type="EMBL" id="MFC0679655.1"/>
    </source>
</evidence>
<evidence type="ECO:0000256" key="3">
    <source>
        <dbReference type="ARBA" id="ARBA00022991"/>
    </source>
</evidence>
<feature type="domain" description="PAS" evidence="4">
    <location>
        <begin position="52"/>
        <end position="98"/>
    </location>
</feature>
<proteinExistence type="predicted"/>
<gene>
    <name evidence="6" type="ORF">ACFFGH_17595</name>
</gene>
<dbReference type="EMBL" id="JBHLTG010000004">
    <property type="protein sequence ID" value="MFC0679655.1"/>
    <property type="molecule type" value="Genomic_DNA"/>
</dbReference>
<dbReference type="InterPro" id="IPR001610">
    <property type="entry name" value="PAC"/>
</dbReference>
<dbReference type="InterPro" id="IPR035965">
    <property type="entry name" value="PAS-like_dom_sf"/>
</dbReference>
<dbReference type="PROSITE" id="PS50112">
    <property type="entry name" value="PAS"/>
    <property type="match status" value="1"/>
</dbReference>
<dbReference type="InterPro" id="IPR000014">
    <property type="entry name" value="PAS"/>
</dbReference>
<evidence type="ECO:0000259" key="4">
    <source>
        <dbReference type="PROSITE" id="PS50112"/>
    </source>
</evidence>
<accession>A0ABV6RRQ2</accession>
<dbReference type="SUPFAM" id="SSF55785">
    <property type="entry name" value="PYP-like sensor domain (PAS domain)"/>
    <property type="match status" value="1"/>
</dbReference>
<evidence type="ECO:0000259" key="5">
    <source>
        <dbReference type="PROSITE" id="PS50113"/>
    </source>
</evidence>
<keyword evidence="1" id="KW-0285">Flavoprotein</keyword>
<keyword evidence="2" id="KW-0288">FMN</keyword>
<feature type="domain" description="PAC" evidence="5">
    <location>
        <begin position="99"/>
        <end position="153"/>
    </location>
</feature>
<reference evidence="6 7" key="1">
    <citation type="submission" date="2024-09" db="EMBL/GenBank/DDBJ databases">
        <authorList>
            <person name="Sun Q."/>
            <person name="Mori K."/>
        </authorList>
    </citation>
    <scope>NUCLEOTIDE SEQUENCE [LARGE SCALE GENOMIC DNA]</scope>
    <source>
        <strain evidence="6 7">KCTC 23076</strain>
    </source>
</reference>
<keyword evidence="3" id="KW-0157">Chromophore</keyword>
<dbReference type="Pfam" id="PF13426">
    <property type="entry name" value="PAS_9"/>
    <property type="match status" value="1"/>
</dbReference>
<name>A0ABV6RRQ2_9GAMM</name>
<dbReference type="NCBIfam" id="TIGR00229">
    <property type="entry name" value="sensory_box"/>
    <property type="match status" value="1"/>
</dbReference>
<dbReference type="SMART" id="SM00086">
    <property type="entry name" value="PAC"/>
    <property type="match status" value="1"/>
</dbReference>
<dbReference type="CDD" id="cd00130">
    <property type="entry name" value="PAS"/>
    <property type="match status" value="1"/>
</dbReference>
<organism evidence="6 7">
    <name type="scientific">Lysobacter korlensis</name>
    <dbReference type="NCBI Taxonomy" id="553636"/>
    <lineage>
        <taxon>Bacteria</taxon>
        <taxon>Pseudomonadati</taxon>
        <taxon>Pseudomonadota</taxon>
        <taxon>Gammaproteobacteria</taxon>
        <taxon>Lysobacterales</taxon>
        <taxon>Lysobacteraceae</taxon>
        <taxon>Lysobacter</taxon>
    </lineage>
</organism>
<dbReference type="PROSITE" id="PS50113">
    <property type="entry name" value="PAC"/>
    <property type="match status" value="1"/>
</dbReference>
<dbReference type="PANTHER" id="PTHR47429:SF2">
    <property type="entry name" value="PROTEIN TWIN LOV 1"/>
    <property type="match status" value="1"/>
</dbReference>
<dbReference type="InterPro" id="IPR000700">
    <property type="entry name" value="PAS-assoc_C"/>
</dbReference>
<evidence type="ECO:0000256" key="2">
    <source>
        <dbReference type="ARBA" id="ARBA00022643"/>
    </source>
</evidence>
<dbReference type="Gene3D" id="3.30.450.20">
    <property type="entry name" value="PAS domain"/>
    <property type="match status" value="1"/>
</dbReference>
<dbReference type="Proteomes" id="UP001589896">
    <property type="component" value="Unassembled WGS sequence"/>
</dbReference>
<protein>
    <submittedName>
        <fullName evidence="6">PAS domain-containing protein</fullName>
    </submittedName>
</protein>
<dbReference type="PANTHER" id="PTHR47429">
    <property type="entry name" value="PROTEIN TWIN LOV 1"/>
    <property type="match status" value="1"/>
</dbReference>
<dbReference type="SMART" id="SM00091">
    <property type="entry name" value="PAS"/>
    <property type="match status" value="1"/>
</dbReference>